<sequence>MYHCKERAREKMAYRLFEGKEHASAYKKYRLSPTKEVLNLILIYLEKRKEKPFLLAVDVGCGSGQGTIALAPHFQKVVGIDVSEAQLEEARREPGFTNVSYRSVEVYRLLKSPRKKRLHSKQHHVSAV</sequence>
<reference evidence="2" key="1">
    <citation type="submission" date="2022-02" db="EMBL/GenBank/DDBJ databases">
        <title>Atlantic sturgeon de novo genome assembly.</title>
        <authorList>
            <person name="Stock M."/>
            <person name="Klopp C."/>
            <person name="Guiguen Y."/>
            <person name="Cabau C."/>
            <person name="Parinello H."/>
            <person name="Santidrian Yebra-Pimentel E."/>
            <person name="Kuhl H."/>
            <person name="Dirks R.P."/>
            <person name="Guessner J."/>
            <person name="Wuertz S."/>
            <person name="Du K."/>
            <person name="Schartl M."/>
        </authorList>
    </citation>
    <scope>NUCLEOTIDE SEQUENCE</scope>
    <source>
        <strain evidence="2">STURGEONOMICS-FGT-2020</strain>
        <tissue evidence="2">Whole blood</tissue>
    </source>
</reference>
<protein>
    <submittedName>
        <fullName evidence="2">Methyltransferase</fullName>
    </submittedName>
</protein>
<dbReference type="PANTHER" id="PTHR44942:SF9">
    <property type="entry name" value="NOVEL PROTEIN-RELATED"/>
    <property type="match status" value="1"/>
</dbReference>
<dbReference type="AlphaFoldDB" id="A0AAD8G277"/>
<keyword evidence="2" id="KW-0489">Methyltransferase</keyword>
<organism evidence="2 3">
    <name type="scientific">Acipenser oxyrinchus oxyrinchus</name>
    <dbReference type="NCBI Taxonomy" id="40147"/>
    <lineage>
        <taxon>Eukaryota</taxon>
        <taxon>Metazoa</taxon>
        <taxon>Chordata</taxon>
        <taxon>Craniata</taxon>
        <taxon>Vertebrata</taxon>
        <taxon>Euteleostomi</taxon>
        <taxon>Actinopterygii</taxon>
        <taxon>Chondrostei</taxon>
        <taxon>Acipenseriformes</taxon>
        <taxon>Acipenseridae</taxon>
        <taxon>Acipenser</taxon>
    </lineage>
</organism>
<dbReference type="InterPro" id="IPR029063">
    <property type="entry name" value="SAM-dependent_MTases_sf"/>
</dbReference>
<dbReference type="SUPFAM" id="SSF53335">
    <property type="entry name" value="S-adenosyl-L-methionine-dependent methyltransferases"/>
    <property type="match status" value="1"/>
</dbReference>
<dbReference type="EMBL" id="JAGXEW010000011">
    <property type="protein sequence ID" value="KAK1165930.1"/>
    <property type="molecule type" value="Genomic_DNA"/>
</dbReference>
<evidence type="ECO:0000259" key="1">
    <source>
        <dbReference type="Pfam" id="PF13649"/>
    </source>
</evidence>
<keyword evidence="3" id="KW-1185">Reference proteome</keyword>
<dbReference type="InterPro" id="IPR051052">
    <property type="entry name" value="Diverse_substrate_MTase"/>
</dbReference>
<dbReference type="GO" id="GO:0032259">
    <property type="term" value="P:methylation"/>
    <property type="evidence" value="ECO:0007669"/>
    <property type="project" value="UniProtKB-KW"/>
</dbReference>
<dbReference type="GO" id="GO:0008168">
    <property type="term" value="F:methyltransferase activity"/>
    <property type="evidence" value="ECO:0007669"/>
    <property type="project" value="UniProtKB-KW"/>
</dbReference>
<comment type="caution">
    <text evidence="2">The sequence shown here is derived from an EMBL/GenBank/DDBJ whole genome shotgun (WGS) entry which is preliminary data.</text>
</comment>
<dbReference type="CDD" id="cd02440">
    <property type="entry name" value="AdoMet_MTases"/>
    <property type="match status" value="1"/>
</dbReference>
<keyword evidence="2" id="KW-0808">Transferase</keyword>
<evidence type="ECO:0000313" key="2">
    <source>
        <dbReference type="EMBL" id="KAK1165930.1"/>
    </source>
</evidence>
<dbReference type="Proteomes" id="UP001230051">
    <property type="component" value="Unassembled WGS sequence"/>
</dbReference>
<accession>A0AAD8G277</accession>
<feature type="domain" description="Methyltransferase" evidence="1">
    <location>
        <begin position="57"/>
        <end position="105"/>
    </location>
</feature>
<name>A0AAD8G277_ACIOX</name>
<proteinExistence type="predicted"/>
<evidence type="ECO:0000313" key="3">
    <source>
        <dbReference type="Proteomes" id="UP001230051"/>
    </source>
</evidence>
<dbReference type="Gene3D" id="3.40.50.150">
    <property type="entry name" value="Vaccinia Virus protein VP39"/>
    <property type="match status" value="1"/>
</dbReference>
<dbReference type="InterPro" id="IPR041698">
    <property type="entry name" value="Methyltransf_25"/>
</dbReference>
<dbReference type="Pfam" id="PF13649">
    <property type="entry name" value="Methyltransf_25"/>
    <property type="match status" value="1"/>
</dbReference>
<gene>
    <name evidence="2" type="ORF">AOXY_G12425</name>
</gene>
<dbReference type="PANTHER" id="PTHR44942">
    <property type="entry name" value="METHYLTRANSF_11 DOMAIN-CONTAINING PROTEIN"/>
    <property type="match status" value="1"/>
</dbReference>